<name>A0A2T1F6H1_9CYAN</name>
<reference evidence="3 4" key="1">
    <citation type="submission" date="2018-03" db="EMBL/GenBank/DDBJ databases">
        <title>The ancient ancestry and fast evolution of plastids.</title>
        <authorList>
            <person name="Moore K.R."/>
            <person name="Magnabosco C."/>
            <person name="Momper L."/>
            <person name="Gold D.A."/>
            <person name="Bosak T."/>
            <person name="Fournier G.P."/>
        </authorList>
    </citation>
    <scope>NUCLEOTIDE SEQUENCE [LARGE SCALE GENOMIC DNA]</scope>
    <source>
        <strain evidence="3 4">CCALA 037</strain>
    </source>
</reference>
<evidence type="ECO:0000259" key="2">
    <source>
        <dbReference type="Pfam" id="PF10047"/>
    </source>
</evidence>
<evidence type="ECO:0000313" key="3">
    <source>
        <dbReference type="EMBL" id="PSB40508.1"/>
    </source>
</evidence>
<evidence type="ECO:0000313" key="4">
    <source>
        <dbReference type="Proteomes" id="UP000238937"/>
    </source>
</evidence>
<dbReference type="SUPFAM" id="SSF143120">
    <property type="entry name" value="YefM-like"/>
    <property type="match status" value="1"/>
</dbReference>
<feature type="domain" description="DUF2281" evidence="2">
    <location>
        <begin position="44"/>
        <end position="72"/>
    </location>
</feature>
<dbReference type="AlphaFoldDB" id="A0A2T1F6H1"/>
<dbReference type="Proteomes" id="UP000238937">
    <property type="component" value="Unassembled WGS sequence"/>
</dbReference>
<dbReference type="OrthoDB" id="9800503at2"/>
<dbReference type="Pfam" id="PF10047">
    <property type="entry name" value="DUF2281"/>
    <property type="match status" value="1"/>
</dbReference>
<dbReference type="InterPro" id="IPR036165">
    <property type="entry name" value="YefM-like_sf"/>
</dbReference>
<evidence type="ECO:0000256" key="1">
    <source>
        <dbReference type="ARBA" id="ARBA00009981"/>
    </source>
</evidence>
<dbReference type="EMBL" id="PVWO01000687">
    <property type="protein sequence ID" value="PSB40508.1"/>
    <property type="molecule type" value="Genomic_DNA"/>
</dbReference>
<comment type="caution">
    <text evidence="3">The sequence shown here is derived from an EMBL/GenBank/DDBJ whole genome shotgun (WGS) entry which is preliminary data.</text>
</comment>
<gene>
    <name evidence="3" type="ORF">C7B77_28250</name>
</gene>
<proteinExistence type="inferred from homology"/>
<organism evidence="3 4">
    <name type="scientific">Chamaesiphon polymorphus CCALA 037</name>
    <dbReference type="NCBI Taxonomy" id="2107692"/>
    <lineage>
        <taxon>Bacteria</taxon>
        <taxon>Bacillati</taxon>
        <taxon>Cyanobacteriota</taxon>
        <taxon>Cyanophyceae</taxon>
        <taxon>Gomontiellales</taxon>
        <taxon>Chamaesiphonaceae</taxon>
        <taxon>Chamaesiphon</taxon>
    </lineage>
</organism>
<protein>
    <submittedName>
        <fullName evidence="3">Type II toxin-antitoxin system prevent-host-death family antitoxin</fullName>
    </submittedName>
</protein>
<dbReference type="InterPro" id="IPR018739">
    <property type="entry name" value="DUF2281"/>
</dbReference>
<dbReference type="RefSeq" id="WP_106312911.1">
    <property type="nucleotide sequence ID" value="NZ_PVWO01000687.1"/>
</dbReference>
<sequence length="74" mass="8403">MQVSVTEAAARLQELMDVEIDGEEVIICIDDRSAIKLVPIEPVKPHPKVGSAKGLIWMSNDFDEPLEEFREYME</sequence>
<keyword evidence="4" id="KW-1185">Reference proteome</keyword>
<accession>A0A2T1F6H1</accession>
<comment type="similarity">
    <text evidence="1">Belongs to the phD/YefM antitoxin family.</text>
</comment>